<accession>A0A7H8XDP1</accession>
<dbReference type="EMBL" id="CP058322">
    <property type="protein sequence ID" value="QLD22814.1"/>
    <property type="molecule type" value="Genomic_DNA"/>
</dbReference>
<feature type="compositionally biased region" description="Pro residues" evidence="1">
    <location>
        <begin position="88"/>
        <end position="99"/>
    </location>
</feature>
<evidence type="ECO:0000256" key="1">
    <source>
        <dbReference type="SAM" id="MobiDB-lite"/>
    </source>
</evidence>
<protein>
    <submittedName>
        <fullName evidence="2">Uncharacterized protein</fullName>
    </submittedName>
</protein>
<evidence type="ECO:0000313" key="2">
    <source>
        <dbReference type="EMBL" id="QLD22814.1"/>
    </source>
</evidence>
<name>A0A7H8XDP1_9ACTN</name>
<reference evidence="2 3" key="1">
    <citation type="submission" date="2020-07" db="EMBL/GenBank/DDBJ databases">
        <title>A bifunctional nitrone conjugated secondary metabolite targeting the ribosome.</title>
        <authorList>
            <person name="Limbrick E.M."/>
            <person name="Graf M."/>
            <person name="Derewacz D.K."/>
            <person name="Nguyen F."/>
            <person name="Spraggins J.M."/>
            <person name="Wieland M."/>
            <person name="Ynigez-Gutierrez A.E."/>
            <person name="Reisman B.J."/>
            <person name="Zinshteyn B."/>
            <person name="McCulloch K."/>
            <person name="Iverson T.M."/>
            <person name="Green R."/>
            <person name="Wilson D.N."/>
            <person name="Bachmann B.O."/>
        </authorList>
    </citation>
    <scope>NUCLEOTIDE SEQUENCE [LARGE SCALE GENOMIC DNA]</scope>
    <source>
        <strain evidence="3">aurantiaca</strain>
    </source>
</reference>
<dbReference type="KEGG" id="mcab:HXZ27_10730"/>
<dbReference type="Proteomes" id="UP000509335">
    <property type="component" value="Chromosome"/>
</dbReference>
<organism evidence="2 3">
    <name type="scientific">Micromonospora carbonacea</name>
    <dbReference type="NCBI Taxonomy" id="47853"/>
    <lineage>
        <taxon>Bacteria</taxon>
        <taxon>Bacillati</taxon>
        <taxon>Actinomycetota</taxon>
        <taxon>Actinomycetes</taxon>
        <taxon>Micromonosporales</taxon>
        <taxon>Micromonosporaceae</taxon>
        <taxon>Micromonospora</taxon>
    </lineage>
</organism>
<sequence length="124" mass="11712">MLPVALTCPLWWVVRWTARMLATLAVVVAFSLGAAALPAGAVVPGGVDPGPAAAAAADSAASAAVVEAPGSAGAATIATTTTTTTGPWPSPAEAGPPPGTASAPQRVPTGFVPAAAGPRAPPAA</sequence>
<feature type="region of interest" description="Disordered" evidence="1">
    <location>
        <begin position="71"/>
        <end position="124"/>
    </location>
</feature>
<feature type="compositionally biased region" description="Low complexity" evidence="1">
    <location>
        <begin position="71"/>
        <end position="87"/>
    </location>
</feature>
<gene>
    <name evidence="2" type="ORF">HXZ27_10730</name>
</gene>
<evidence type="ECO:0000313" key="3">
    <source>
        <dbReference type="Proteomes" id="UP000509335"/>
    </source>
</evidence>
<dbReference type="AlphaFoldDB" id="A0A7H8XDP1"/>
<proteinExistence type="predicted"/>